<comment type="caution">
    <text evidence="4">The sequence shown here is derived from an EMBL/GenBank/DDBJ whole genome shotgun (WGS) entry which is preliminary data.</text>
</comment>
<dbReference type="EMBL" id="FJOF01000001">
    <property type="protein sequence ID" value="CZR34954.1"/>
    <property type="molecule type" value="Genomic_DNA"/>
</dbReference>
<gene>
    <name evidence="4" type="ORF">FPRO_00925</name>
</gene>
<keyword evidence="5" id="KW-1185">Reference proteome</keyword>
<protein>
    <submittedName>
        <fullName evidence="4">Related to alpha-L-rhamnosidase A</fullName>
    </submittedName>
</protein>
<evidence type="ECO:0000313" key="5">
    <source>
        <dbReference type="Proteomes" id="UP000183971"/>
    </source>
</evidence>
<dbReference type="GO" id="GO:0003824">
    <property type="term" value="F:catalytic activity"/>
    <property type="evidence" value="ECO:0007669"/>
    <property type="project" value="UniProtKB-ARBA"/>
</dbReference>
<dbReference type="Proteomes" id="UP000183971">
    <property type="component" value="Unassembled WGS sequence"/>
</dbReference>
<dbReference type="InterPro" id="IPR035396">
    <property type="entry name" value="Bac_rhamnosid6H"/>
</dbReference>
<dbReference type="Gene3D" id="2.60.120.560">
    <property type="entry name" value="Exo-inulinase, domain 1"/>
    <property type="match status" value="1"/>
</dbReference>
<evidence type="ECO:0000313" key="4">
    <source>
        <dbReference type="EMBL" id="CZR34954.1"/>
    </source>
</evidence>
<accession>A0A1L7V4D6</accession>
<evidence type="ECO:0000259" key="2">
    <source>
        <dbReference type="Pfam" id="PF17389"/>
    </source>
</evidence>
<dbReference type="VEuPathDB" id="FungiDB:FPRO_00925"/>
<dbReference type="PANTHER" id="PTHR34987">
    <property type="entry name" value="C, PUTATIVE (AFU_ORTHOLOGUE AFUA_3G02880)-RELATED"/>
    <property type="match status" value="1"/>
</dbReference>
<sequence>MRPFKAIIVSLLQISSASLSASRSTSKPCRNVAPSFWPDGIAVDTSYNPKTSKLSSFTLNSKSRVATVDYGTERAGLPFFEVLDLDKPIQVELRFSEAFIYLKEPWSDGPYLFNTGQANSFRVETFNITQPGCYKSRFVQGGQRWQALRLLTDSFVTIRNVGLESTINTVEVRDLPGAFSCSDNILNDIWKLGARATIDSCLGKSTQPAVWQIDPNNGAYVANQRPAMTIEGHSFANYTLEFDAFIDRGGLWWAVAQPLALDGLHIQLTGEMPSRSSFANTNNTVTPPNTLLLASGFGFVNQTTLPSYILASTKIPFSVKKKTWHRIKTVLGGKGKLEISVDGREVLKVDLTNYAPGGKPVSTIGPFGFGAWQDQAAYFRNAIAYDTENKSVIYRNPLTSPETLVEYGTQENLGTVCLDGPKRDRLVWLGDFYHTSRIIGASTGGFNYTRGTFDFLLQTQIRSGQIAIAPYLGYDPTKTGTLSLERVYGLDDYQLLGFLAFAHYIRQTNDIQYARKTWAQWEKQLSWLASNINSTSGLADFGFTFLGAAQGGSLGSCATVETLNAAADIAEAIGKKTSSEYRKLATGLARSINQKLWNKSLGTYGYALGDLNTSSVAGTAFCLSSHVASKERAVSAVAALDELELGLGYKDRSTLDDHDTETKISPNTNGLLLQAIMAAEDWGRAAKLIYNVWGAMLKDPETRSGASWEYLTPAGQPGLGAFTSLGHPWGGAATYILTEWVAGLRSADGVQGFGYKNWVVNPELGAHMGLSHARAKVPLYPSGELEVKWSIKSKKMSVQIKAPPETKGVFWIGKMKKTLENDSSYRFTIQL</sequence>
<dbReference type="GO" id="GO:0005975">
    <property type="term" value="P:carbohydrate metabolic process"/>
    <property type="evidence" value="ECO:0007669"/>
    <property type="project" value="InterPro"/>
</dbReference>
<reference evidence="5" key="1">
    <citation type="journal article" date="2016" name="Genome Biol. Evol.">
        <title>Comparative 'omics' of the Fusarium fujikuroi species complex highlights differences in genetic potential and metabolite synthesis.</title>
        <authorList>
            <person name="Niehaus E.-M."/>
            <person name="Muensterkoetter M."/>
            <person name="Proctor R.H."/>
            <person name="Brown D.W."/>
            <person name="Sharon A."/>
            <person name="Idan Y."/>
            <person name="Oren-Young L."/>
            <person name="Sieber C.M."/>
            <person name="Novak O."/>
            <person name="Pencik A."/>
            <person name="Tarkowska D."/>
            <person name="Hromadova K."/>
            <person name="Freeman S."/>
            <person name="Maymon M."/>
            <person name="Elazar M."/>
            <person name="Youssef S.A."/>
            <person name="El-Shabrawy E.S.M."/>
            <person name="Shalaby A.B.A."/>
            <person name="Houterman P."/>
            <person name="Brock N.L."/>
            <person name="Burkhardt I."/>
            <person name="Tsavkelova E.A."/>
            <person name="Dickschat J.S."/>
            <person name="Galuszka P."/>
            <person name="Gueldener U."/>
            <person name="Tudzynski B."/>
        </authorList>
    </citation>
    <scope>NUCLEOTIDE SEQUENCE [LARGE SCALE GENOMIC DNA]</scope>
    <source>
        <strain evidence="5">ET1</strain>
    </source>
</reference>
<dbReference type="InterPro" id="IPR008928">
    <property type="entry name" value="6-hairpin_glycosidase_sf"/>
</dbReference>
<feature type="domain" description="Alpha-L-rhamnosidase C-terminal" evidence="3">
    <location>
        <begin position="754"/>
        <end position="823"/>
    </location>
</feature>
<dbReference type="AlphaFoldDB" id="A0A1L7V4D6"/>
<feature type="signal peptide" evidence="1">
    <location>
        <begin position="1"/>
        <end position="17"/>
    </location>
</feature>
<dbReference type="Pfam" id="PF17389">
    <property type="entry name" value="Bac_rhamnosid6H"/>
    <property type="match status" value="1"/>
</dbReference>
<dbReference type="SUPFAM" id="SSF48208">
    <property type="entry name" value="Six-hairpin glycosidases"/>
    <property type="match status" value="1"/>
</dbReference>
<dbReference type="Gene3D" id="1.50.10.10">
    <property type="match status" value="1"/>
</dbReference>
<keyword evidence="1" id="KW-0732">Signal</keyword>
<proteinExistence type="predicted"/>
<dbReference type="PANTHER" id="PTHR34987:SF4">
    <property type="entry name" value="ALPHA-L-RHAMNOSIDASE C-TERMINAL DOMAIN-CONTAINING PROTEIN"/>
    <property type="match status" value="1"/>
</dbReference>
<dbReference type="GeneID" id="42045813"/>
<feature type="domain" description="Alpha-L-rhamnosidase six-hairpin glycosidase" evidence="2">
    <location>
        <begin position="404"/>
        <end position="633"/>
    </location>
</feature>
<dbReference type="Gene3D" id="2.60.420.10">
    <property type="entry name" value="Maltose phosphorylase, domain 3"/>
    <property type="match status" value="1"/>
</dbReference>
<name>A0A1L7V4D6_FUSPR</name>
<evidence type="ECO:0000259" key="3">
    <source>
        <dbReference type="Pfam" id="PF17390"/>
    </source>
</evidence>
<dbReference type="Pfam" id="PF17390">
    <property type="entry name" value="Bac_rhamnosid_C"/>
    <property type="match status" value="1"/>
</dbReference>
<feature type="chain" id="PRO_5012950654" evidence="1">
    <location>
        <begin position="18"/>
        <end position="831"/>
    </location>
</feature>
<dbReference type="InterPro" id="IPR035398">
    <property type="entry name" value="Bac_rhamnosid_C"/>
</dbReference>
<dbReference type="RefSeq" id="XP_031075547.1">
    <property type="nucleotide sequence ID" value="XM_031221026.1"/>
</dbReference>
<dbReference type="InterPro" id="IPR012341">
    <property type="entry name" value="6hp_glycosidase-like_sf"/>
</dbReference>
<organism evidence="4 5">
    <name type="scientific">Fusarium proliferatum (strain ET1)</name>
    <name type="common">Orchid endophyte fungus</name>
    <dbReference type="NCBI Taxonomy" id="1227346"/>
    <lineage>
        <taxon>Eukaryota</taxon>
        <taxon>Fungi</taxon>
        <taxon>Dikarya</taxon>
        <taxon>Ascomycota</taxon>
        <taxon>Pezizomycotina</taxon>
        <taxon>Sordariomycetes</taxon>
        <taxon>Hypocreomycetidae</taxon>
        <taxon>Hypocreales</taxon>
        <taxon>Nectriaceae</taxon>
        <taxon>Fusarium</taxon>
        <taxon>Fusarium fujikuroi species complex</taxon>
    </lineage>
</organism>
<evidence type="ECO:0000256" key="1">
    <source>
        <dbReference type="SAM" id="SignalP"/>
    </source>
</evidence>